<organism evidence="7 8">
    <name type="scientific">Burkholderia ubonensis subsp. mesacidophila</name>
    <dbReference type="NCBI Taxonomy" id="265293"/>
    <lineage>
        <taxon>Bacteria</taxon>
        <taxon>Pseudomonadati</taxon>
        <taxon>Pseudomonadota</taxon>
        <taxon>Betaproteobacteria</taxon>
        <taxon>Burkholderiales</taxon>
        <taxon>Burkholderiaceae</taxon>
        <taxon>Burkholderia</taxon>
        <taxon>Burkholderia cepacia complex</taxon>
    </lineage>
</organism>
<dbReference type="EMBL" id="MTZU01000071">
    <property type="protein sequence ID" value="PCE30057.1"/>
    <property type="molecule type" value="Genomic_DNA"/>
</dbReference>
<dbReference type="GO" id="GO:0006310">
    <property type="term" value="P:DNA recombination"/>
    <property type="evidence" value="ECO:0007669"/>
    <property type="project" value="UniProtKB-KW"/>
</dbReference>
<dbReference type="Pfam" id="PF00589">
    <property type="entry name" value="Phage_integrase"/>
    <property type="match status" value="1"/>
</dbReference>
<feature type="domain" description="Tyr recombinase" evidence="5">
    <location>
        <begin position="113"/>
        <end position="284"/>
    </location>
</feature>
<accession>A0A2A4FAL0</accession>
<gene>
    <name evidence="7" type="ORF">BZL54_23110</name>
</gene>
<dbReference type="InterPro" id="IPR002104">
    <property type="entry name" value="Integrase_catalytic"/>
</dbReference>
<dbReference type="InterPro" id="IPR050090">
    <property type="entry name" value="Tyrosine_recombinase_XerCD"/>
</dbReference>
<dbReference type="Gene3D" id="3.30.160.250">
    <property type="match status" value="1"/>
</dbReference>
<proteinExistence type="predicted"/>
<name>A0A2A4FAL0_9BURK</name>
<evidence type="ECO:0000313" key="7">
    <source>
        <dbReference type="EMBL" id="PCE30057.1"/>
    </source>
</evidence>
<dbReference type="PANTHER" id="PTHR30349">
    <property type="entry name" value="PHAGE INTEGRASE-RELATED"/>
    <property type="match status" value="1"/>
</dbReference>
<dbReference type="PANTHER" id="PTHR30349:SF94">
    <property type="entry name" value="INTEGRASE_RECOMBINASE HI_1414-RELATED"/>
    <property type="match status" value="1"/>
</dbReference>
<protein>
    <submittedName>
        <fullName evidence="7">Integrase</fullName>
    </submittedName>
</protein>
<evidence type="ECO:0000259" key="6">
    <source>
        <dbReference type="PROSITE" id="PS51900"/>
    </source>
</evidence>
<dbReference type="PROSITE" id="PS51898">
    <property type="entry name" value="TYR_RECOMBINASE"/>
    <property type="match status" value="1"/>
</dbReference>
<dbReference type="SUPFAM" id="SSF56349">
    <property type="entry name" value="DNA breaking-rejoining enzymes"/>
    <property type="match status" value="1"/>
</dbReference>
<feature type="domain" description="Core-binding (CB)" evidence="6">
    <location>
        <begin position="8"/>
        <end position="95"/>
    </location>
</feature>
<dbReference type="GO" id="GO:0015074">
    <property type="term" value="P:DNA integration"/>
    <property type="evidence" value="ECO:0007669"/>
    <property type="project" value="UniProtKB-KW"/>
</dbReference>
<sequence>MFKPSPSITVRDALAQYTKSVSIEKRGYKQEMYRASTIAKSFVGEKVLSELTTVDIANYRDIRLSSPSRNTNRPIAPNTVRLELALLRDLFNIAIIEWGICKDNPVSRVRKPKLPPGRDRRVSFGEERRLLRAAAAHRNIEIHALIVLAIETAMRQGELLNLQWENINLRTRIAHLPLTKNGSKRDVPLSMRAMDVLTRLGTKPEGRIFKYTSDGFKSAWRTLVQRLEIDDLHFHDLRHEAVSRLFELGTLDMMEIATISGHKSMQMLKRYTHLKASNMVAKLDGRKMLHRGKRVISQAIVPYPAMIERDEQRVTLQFMDFAHLRLEGTDADEVAARARDVLLRELVSMVRDSRKPPTPTPLFEYEENGHAVLIDPL</sequence>
<dbReference type="CDD" id="cd00796">
    <property type="entry name" value="INT_Rci_Hp1_C"/>
    <property type="match status" value="1"/>
</dbReference>
<comment type="caution">
    <text evidence="7">The sequence shown here is derived from an EMBL/GenBank/DDBJ whole genome shotgun (WGS) entry which is preliminary data.</text>
</comment>
<dbReference type="Proteomes" id="UP000217994">
    <property type="component" value="Unassembled WGS sequence"/>
</dbReference>
<dbReference type="GO" id="GO:0003677">
    <property type="term" value="F:DNA binding"/>
    <property type="evidence" value="ECO:0007669"/>
    <property type="project" value="UniProtKB-UniRule"/>
</dbReference>
<dbReference type="InterPro" id="IPR044068">
    <property type="entry name" value="CB"/>
</dbReference>
<evidence type="ECO:0000256" key="4">
    <source>
        <dbReference type="PROSITE-ProRule" id="PRU01248"/>
    </source>
</evidence>
<evidence type="ECO:0000256" key="3">
    <source>
        <dbReference type="ARBA" id="ARBA00023172"/>
    </source>
</evidence>
<reference evidence="7 8" key="1">
    <citation type="submission" date="2017-01" db="EMBL/GenBank/DDBJ databases">
        <title>Whole-Genome Shotgun Sequencing of Two beta-Proteobacterial Species in Search of the Bulgecin Biosynthetic Cluster.</title>
        <authorList>
            <person name="Horsman M.E."/>
            <person name="Marous D.R."/>
            <person name="Li R."/>
            <person name="Oliver R.A."/>
            <person name="Byun B."/>
            <person name="Emrich S.J."/>
            <person name="Boggess B."/>
            <person name="Townsend C.A."/>
            <person name="Mobashery S."/>
        </authorList>
    </citation>
    <scope>NUCLEOTIDE SEQUENCE [LARGE SCALE GENOMIC DNA]</scope>
    <source>
        <strain evidence="7 8">ATCC 31433</strain>
    </source>
</reference>
<dbReference type="InterPro" id="IPR010998">
    <property type="entry name" value="Integrase_recombinase_N"/>
</dbReference>
<dbReference type="Gene3D" id="1.10.150.130">
    <property type="match status" value="1"/>
</dbReference>
<dbReference type="InterPro" id="IPR011010">
    <property type="entry name" value="DNA_brk_join_enz"/>
</dbReference>
<keyword evidence="1" id="KW-0229">DNA integration</keyword>
<evidence type="ECO:0000313" key="8">
    <source>
        <dbReference type="Proteomes" id="UP000217994"/>
    </source>
</evidence>
<evidence type="ECO:0000259" key="5">
    <source>
        <dbReference type="PROSITE" id="PS51898"/>
    </source>
</evidence>
<dbReference type="Gene3D" id="1.10.443.10">
    <property type="entry name" value="Intergrase catalytic core"/>
    <property type="match status" value="1"/>
</dbReference>
<dbReference type="InterPro" id="IPR013762">
    <property type="entry name" value="Integrase-like_cat_sf"/>
</dbReference>
<dbReference type="AlphaFoldDB" id="A0A2A4FAL0"/>
<evidence type="ECO:0000256" key="2">
    <source>
        <dbReference type="ARBA" id="ARBA00023125"/>
    </source>
</evidence>
<evidence type="ECO:0000256" key="1">
    <source>
        <dbReference type="ARBA" id="ARBA00022908"/>
    </source>
</evidence>
<keyword evidence="2 4" id="KW-0238">DNA-binding</keyword>
<keyword evidence="3" id="KW-0233">DNA recombination</keyword>
<dbReference type="PROSITE" id="PS51900">
    <property type="entry name" value="CB"/>
    <property type="match status" value="1"/>
</dbReference>